<name>A0A1T4K4A4_9FIRM</name>
<dbReference type="InterPro" id="IPR047045">
    <property type="entry name" value="CobQ_N"/>
</dbReference>
<protein>
    <recommendedName>
        <fullName evidence="4">Cobyric acid synthase</fullName>
    </recommendedName>
</protein>
<dbReference type="Pfam" id="PF01656">
    <property type="entry name" value="CbiA"/>
    <property type="match status" value="1"/>
</dbReference>
<feature type="domain" description="CobB/CobQ-like glutamine amidotransferase" evidence="7">
    <location>
        <begin position="253"/>
        <end position="451"/>
    </location>
</feature>
<dbReference type="PROSITE" id="PS51274">
    <property type="entry name" value="GATASE_COBBQ"/>
    <property type="match status" value="1"/>
</dbReference>
<dbReference type="Gene3D" id="3.40.50.880">
    <property type="match status" value="1"/>
</dbReference>
<dbReference type="InterPro" id="IPR027417">
    <property type="entry name" value="P-loop_NTPase"/>
</dbReference>
<dbReference type="STRING" id="142842.SAMN02745118_00599"/>
<dbReference type="OrthoDB" id="9808302at2"/>
<evidence type="ECO:0000256" key="1">
    <source>
        <dbReference type="ARBA" id="ARBA00004953"/>
    </source>
</evidence>
<dbReference type="UniPathway" id="UPA00148"/>
<dbReference type="InterPro" id="IPR029062">
    <property type="entry name" value="Class_I_gatase-like"/>
</dbReference>
<dbReference type="InterPro" id="IPR033949">
    <property type="entry name" value="CobQ_GATase1"/>
</dbReference>
<keyword evidence="9" id="KW-1185">Reference proteome</keyword>
<dbReference type="InterPro" id="IPR002586">
    <property type="entry name" value="CobQ/CobB/MinD/ParA_Nub-bd_dom"/>
</dbReference>
<dbReference type="GO" id="GO:0003824">
    <property type="term" value="F:catalytic activity"/>
    <property type="evidence" value="ECO:0007669"/>
    <property type="project" value="InterPro"/>
</dbReference>
<comment type="function">
    <text evidence="4">Catalyzes amidations at positions B, D, E, and G on adenosylcobyrinic A,C-diamide. NH(2) groups are provided by glutamine, and one molecule of ATP is hydrogenolyzed for each amidation.</text>
</comment>
<dbReference type="SUPFAM" id="SSF52317">
    <property type="entry name" value="Class I glutamine amidotransferase-like"/>
    <property type="match status" value="1"/>
</dbReference>
<feature type="coiled-coil region" evidence="5">
    <location>
        <begin position="466"/>
        <end position="493"/>
    </location>
</feature>
<dbReference type="CDD" id="cd01750">
    <property type="entry name" value="GATase1_CobQ"/>
    <property type="match status" value="1"/>
</dbReference>
<dbReference type="Gene3D" id="3.40.50.300">
    <property type="entry name" value="P-loop containing nucleotide triphosphate hydrolases"/>
    <property type="match status" value="1"/>
</dbReference>
<reference evidence="9" key="1">
    <citation type="submission" date="2017-02" db="EMBL/GenBank/DDBJ databases">
        <authorList>
            <person name="Varghese N."/>
            <person name="Submissions S."/>
        </authorList>
    </citation>
    <scope>NUCLEOTIDE SEQUENCE [LARGE SCALE GENOMIC DNA]</scope>
    <source>
        <strain evidence="9">ATCC BAA-73</strain>
    </source>
</reference>
<feature type="active site" description="Nucleophile" evidence="4">
    <location>
        <position position="332"/>
    </location>
</feature>
<proteinExistence type="inferred from homology"/>
<keyword evidence="5" id="KW-0175">Coiled coil</keyword>
<keyword evidence="2 4" id="KW-0169">Cobalamin biosynthesis</keyword>
<dbReference type="CDD" id="cd05389">
    <property type="entry name" value="CobQ_N"/>
    <property type="match status" value="1"/>
</dbReference>
<dbReference type="NCBIfam" id="NF001989">
    <property type="entry name" value="PRK00784.1"/>
    <property type="match status" value="1"/>
</dbReference>
<dbReference type="NCBIfam" id="TIGR00313">
    <property type="entry name" value="cobQ"/>
    <property type="match status" value="1"/>
</dbReference>
<organism evidence="8 9">
    <name type="scientific">Selenihalanaerobacter shriftii</name>
    <dbReference type="NCBI Taxonomy" id="142842"/>
    <lineage>
        <taxon>Bacteria</taxon>
        <taxon>Bacillati</taxon>
        <taxon>Bacillota</taxon>
        <taxon>Clostridia</taxon>
        <taxon>Halanaerobiales</taxon>
        <taxon>Halobacteroidaceae</taxon>
        <taxon>Selenihalanaerobacter</taxon>
    </lineage>
</organism>
<accession>A0A1T4K4A4</accession>
<dbReference type="SUPFAM" id="SSF52540">
    <property type="entry name" value="P-loop containing nucleoside triphosphate hydrolases"/>
    <property type="match status" value="1"/>
</dbReference>
<dbReference type="EMBL" id="FUWM01000005">
    <property type="protein sequence ID" value="SJZ37251.1"/>
    <property type="molecule type" value="Genomic_DNA"/>
</dbReference>
<evidence type="ECO:0000256" key="5">
    <source>
        <dbReference type="SAM" id="Coils"/>
    </source>
</evidence>
<dbReference type="Proteomes" id="UP000190625">
    <property type="component" value="Unassembled WGS sequence"/>
</dbReference>
<dbReference type="HAMAP" id="MF_00028">
    <property type="entry name" value="CobQ"/>
    <property type="match status" value="1"/>
</dbReference>
<evidence type="ECO:0000259" key="6">
    <source>
        <dbReference type="Pfam" id="PF01656"/>
    </source>
</evidence>
<evidence type="ECO:0000313" key="8">
    <source>
        <dbReference type="EMBL" id="SJZ37251.1"/>
    </source>
</evidence>
<evidence type="ECO:0000256" key="3">
    <source>
        <dbReference type="ARBA" id="ARBA00022962"/>
    </source>
</evidence>
<dbReference type="PANTHER" id="PTHR21343:SF1">
    <property type="entry name" value="COBYRIC ACID SYNTHASE"/>
    <property type="match status" value="1"/>
</dbReference>
<comment type="pathway">
    <text evidence="1 4">Cofactor biosynthesis; adenosylcobalamin biosynthesis.</text>
</comment>
<evidence type="ECO:0000313" key="9">
    <source>
        <dbReference type="Proteomes" id="UP000190625"/>
    </source>
</evidence>
<evidence type="ECO:0000256" key="4">
    <source>
        <dbReference type="HAMAP-Rule" id="MF_00028"/>
    </source>
</evidence>
<dbReference type="RefSeq" id="WP_078809103.1">
    <property type="nucleotide sequence ID" value="NZ_FUWM01000005.1"/>
</dbReference>
<keyword evidence="3 4" id="KW-0315">Glutamine amidotransferase</keyword>
<feature type="domain" description="CobQ/CobB/MinD/ParA nucleotide binding" evidence="6">
    <location>
        <begin position="6"/>
        <end position="237"/>
    </location>
</feature>
<evidence type="ECO:0000259" key="7">
    <source>
        <dbReference type="Pfam" id="PF07685"/>
    </source>
</evidence>
<feature type="active site" evidence="4">
    <location>
        <position position="444"/>
    </location>
</feature>
<dbReference type="Pfam" id="PF07685">
    <property type="entry name" value="GATase_3"/>
    <property type="match status" value="1"/>
</dbReference>
<sequence length="505" mass="55614">MTAKTIMLQGTASNVGKSILATALCRIFAEDSYKVAPFKGWNMALNSYVTQDGGEIGTAQAIQAQAAQVEATVDMQPFLLKPKGDGKSQVIKHGRPLADLGLKEQDEDYRADALKTIKNSLNRLCQQFEIVVLEGAGSPAEINIKKQDLANMNVAKIRKSPVLLVADVDRGGALASVVGTIELLPPKEKKLVAGIILNKFRGDIELLKPGIDIIEEETGIPVLGVIPYFKDFRIPAEDSVALTQLTDQEAEIEIAVIRLPHISNFTDLEPFEQEPNTEVRYINQTDYLGEPDLIIIPGTKNTIDDLVYLKESGLAEQICTAAKNNIPIIGVCGGYQMLGQKIYDPEGTESNWEEIKGLGLLPIETNFSSNKLTFQAEAIIEGGGEFLTDLKESKVEGYEIHMGTSQLLNDNLPAFRIKKRGNDSVNIADGAVSEDGLILGTYLHGIFDNDTFRRNLINTLRQKRGLEPLDEEVKSLKEELESSYNKLADIVRENIDLEKLYEIIK</sequence>
<dbReference type="GO" id="GO:0009236">
    <property type="term" value="P:cobalamin biosynthetic process"/>
    <property type="evidence" value="ECO:0007669"/>
    <property type="project" value="UniProtKB-UniRule"/>
</dbReference>
<dbReference type="PANTHER" id="PTHR21343">
    <property type="entry name" value="DETHIOBIOTIN SYNTHETASE"/>
    <property type="match status" value="1"/>
</dbReference>
<dbReference type="InterPro" id="IPR004459">
    <property type="entry name" value="CobQ_synth"/>
</dbReference>
<evidence type="ECO:0000256" key="2">
    <source>
        <dbReference type="ARBA" id="ARBA00022573"/>
    </source>
</evidence>
<dbReference type="AlphaFoldDB" id="A0A1T4K4A4"/>
<dbReference type="PROSITE" id="PS51273">
    <property type="entry name" value="GATASE_TYPE_1"/>
    <property type="match status" value="1"/>
</dbReference>
<comment type="similarity">
    <text evidence="4">Belongs to the CobB/CobQ family. CobQ subfamily.</text>
</comment>
<gene>
    <name evidence="4" type="primary">cobQ</name>
    <name evidence="8" type="ORF">SAMN02745118_00599</name>
</gene>
<dbReference type="GO" id="GO:0015420">
    <property type="term" value="F:ABC-type vitamin B12 transporter activity"/>
    <property type="evidence" value="ECO:0007669"/>
    <property type="project" value="UniProtKB-UniRule"/>
</dbReference>
<dbReference type="InterPro" id="IPR011698">
    <property type="entry name" value="GATase_3"/>
</dbReference>